<dbReference type="SUPFAM" id="SSF50809">
    <property type="entry name" value="XRCC4, N-terminal domain"/>
    <property type="match status" value="1"/>
</dbReference>
<dbReference type="GO" id="GO:0003677">
    <property type="term" value="F:DNA binding"/>
    <property type="evidence" value="ECO:0007669"/>
    <property type="project" value="InterPro"/>
</dbReference>
<dbReference type="InterPro" id="IPR038051">
    <property type="entry name" value="XRCC4-like_N_sf"/>
</dbReference>
<dbReference type="OrthoDB" id="8064436at2759"/>
<feature type="compositionally biased region" description="Basic and acidic residues" evidence="7">
    <location>
        <begin position="344"/>
        <end position="353"/>
    </location>
</feature>
<dbReference type="AlphaFoldDB" id="A0A8J9ZFE8"/>
<evidence type="ECO:0000256" key="2">
    <source>
        <dbReference type="ARBA" id="ARBA00022763"/>
    </source>
</evidence>
<protein>
    <submittedName>
        <fullName evidence="10">XRCC4 protein</fullName>
    </submittedName>
</protein>
<evidence type="ECO:0000256" key="4">
    <source>
        <dbReference type="ARBA" id="ARBA00023204"/>
    </source>
</evidence>
<dbReference type="GO" id="GO:0006303">
    <property type="term" value="P:double-strand break repair via nonhomologous end joining"/>
    <property type="evidence" value="ECO:0007669"/>
    <property type="project" value="TreeGrafter"/>
</dbReference>
<comment type="subcellular location">
    <subcellularLocation>
        <location evidence="1">Nucleus</location>
    </subcellularLocation>
</comment>
<keyword evidence="3" id="KW-0233">DNA recombination</keyword>
<dbReference type="SUPFAM" id="SSF58022">
    <property type="entry name" value="XRCC4, C-terminal oligomerization domain"/>
    <property type="match status" value="1"/>
</dbReference>
<feature type="compositionally biased region" description="Acidic residues" evidence="7">
    <location>
        <begin position="290"/>
        <end position="301"/>
    </location>
</feature>
<evidence type="ECO:0000256" key="1">
    <source>
        <dbReference type="ARBA" id="ARBA00004123"/>
    </source>
</evidence>
<proteinExistence type="inferred from homology"/>
<dbReference type="InterPro" id="IPR053962">
    <property type="entry name" value="XRCC4_CC"/>
</dbReference>
<feature type="domain" description="XRCC4 coiled-coil" evidence="9">
    <location>
        <begin position="172"/>
        <end position="248"/>
    </location>
</feature>
<keyword evidence="2" id="KW-0227">DNA damage</keyword>
<dbReference type="InterPro" id="IPR010585">
    <property type="entry name" value="DNA_repair_prot_XRCC4"/>
</dbReference>
<evidence type="ECO:0000256" key="6">
    <source>
        <dbReference type="ARBA" id="ARBA00025728"/>
    </source>
</evidence>
<dbReference type="InterPro" id="IPR009089">
    <property type="entry name" value="XRCC4_N_sf"/>
</dbReference>
<dbReference type="Pfam" id="PF06632">
    <property type="entry name" value="XRCC4"/>
    <property type="match status" value="1"/>
</dbReference>
<feature type="compositionally biased region" description="Polar residues" evidence="7">
    <location>
        <begin position="360"/>
        <end position="375"/>
    </location>
</feature>
<evidence type="ECO:0000259" key="9">
    <source>
        <dbReference type="Pfam" id="PF21924"/>
    </source>
</evidence>
<organism evidence="10 11">
    <name type="scientific">Branchiostoma lanceolatum</name>
    <name type="common">Common lancelet</name>
    <name type="synonym">Amphioxus lanceolatum</name>
    <dbReference type="NCBI Taxonomy" id="7740"/>
    <lineage>
        <taxon>Eukaryota</taxon>
        <taxon>Metazoa</taxon>
        <taxon>Chordata</taxon>
        <taxon>Cephalochordata</taxon>
        <taxon>Leptocardii</taxon>
        <taxon>Amphioxiformes</taxon>
        <taxon>Branchiostomatidae</taxon>
        <taxon>Branchiostoma</taxon>
    </lineage>
</organism>
<dbReference type="EMBL" id="OV696704">
    <property type="protein sequence ID" value="CAH1252135.1"/>
    <property type="molecule type" value="Genomic_DNA"/>
</dbReference>
<dbReference type="PANTHER" id="PTHR28559:SF1">
    <property type="entry name" value="DNA REPAIR PROTEIN XRCC4"/>
    <property type="match status" value="1"/>
</dbReference>
<dbReference type="Proteomes" id="UP000838412">
    <property type="component" value="Chromosome 19"/>
</dbReference>
<dbReference type="EMBL" id="OV696704">
    <property type="protein sequence ID" value="CAH1252134.1"/>
    <property type="molecule type" value="Genomic_DNA"/>
</dbReference>
<evidence type="ECO:0000313" key="11">
    <source>
        <dbReference type="Proteomes" id="UP000838412"/>
    </source>
</evidence>
<sequence length="404" mass="45622">MTIELCSVQNVVLHVCLFFKPGSVRICPVVSSLLQEKQQQQGKTKQHSSAPMRTLCKLQAGGQPFFLLTNVVQNGREGFQLTLCDGLTAWTGHVDGDDMQEMADESGMEFETFAEESVRALTRENMGDITFHYSVEIQEEDVTCRQFSWKKYIPSEKVRFQLGSIKLREAVTPSEAMQQIFDHALGKVEELKHTISDVQKEKDRLSWERTKALERLEKYVAQKEEMERDLYAKFVVVVNDKKAKIRQLKDELAQARETGATQQSRKVSQTRKRDTPSDSGDNDTDKNPDSEDNDDGDTTDEEQPRRKVWKSTARGGGDLDLELGGEDEEEADLEPAAKRRRRRDPAPKRDKGVARPTIPKGTSQRSLSGDRSSPSGVPRIPSRQSSGRSNRSGDLDPDDLFDEL</sequence>
<comment type="similarity">
    <text evidence="6">Belongs to the XRCC4-XLF family. XRCC4 subfamily.</text>
</comment>
<evidence type="ECO:0000256" key="3">
    <source>
        <dbReference type="ARBA" id="ARBA00023172"/>
    </source>
</evidence>
<dbReference type="InterPro" id="IPR014751">
    <property type="entry name" value="XRCC4-like_C"/>
</dbReference>
<accession>A0A8J9ZFE8</accession>
<feature type="compositionally biased region" description="Acidic residues" evidence="7">
    <location>
        <begin position="395"/>
        <end position="404"/>
    </location>
</feature>
<reference evidence="10" key="1">
    <citation type="submission" date="2022-01" db="EMBL/GenBank/DDBJ databases">
        <authorList>
            <person name="Braso-Vives M."/>
        </authorList>
    </citation>
    <scope>NUCLEOTIDE SEQUENCE</scope>
</reference>
<dbReference type="CDD" id="cd22283">
    <property type="entry name" value="HD_XRCC4_N"/>
    <property type="match status" value="1"/>
</dbReference>
<keyword evidence="11" id="KW-1185">Reference proteome</keyword>
<feature type="compositionally biased region" description="Low complexity" evidence="7">
    <location>
        <begin position="382"/>
        <end position="392"/>
    </location>
</feature>
<dbReference type="GO" id="GO:0005958">
    <property type="term" value="C:DNA-dependent protein kinase-DNA ligase 4 complex"/>
    <property type="evidence" value="ECO:0007669"/>
    <property type="project" value="TreeGrafter"/>
</dbReference>
<keyword evidence="5" id="KW-0539">Nucleus</keyword>
<dbReference type="InterPro" id="IPR053961">
    <property type="entry name" value="XRCC4_N"/>
</dbReference>
<name>A0A8J9ZFE8_BRALA</name>
<evidence type="ECO:0000256" key="7">
    <source>
        <dbReference type="SAM" id="MobiDB-lite"/>
    </source>
</evidence>
<evidence type="ECO:0000256" key="5">
    <source>
        <dbReference type="ARBA" id="ARBA00023242"/>
    </source>
</evidence>
<evidence type="ECO:0000313" key="10">
    <source>
        <dbReference type="EMBL" id="CAH1252135.1"/>
    </source>
</evidence>
<dbReference type="GO" id="GO:0032807">
    <property type="term" value="C:DNA ligase IV complex"/>
    <property type="evidence" value="ECO:0007669"/>
    <property type="project" value="TreeGrafter"/>
</dbReference>
<feature type="region of interest" description="Disordered" evidence="7">
    <location>
        <begin position="254"/>
        <end position="404"/>
    </location>
</feature>
<dbReference type="GO" id="GO:0010165">
    <property type="term" value="P:response to X-ray"/>
    <property type="evidence" value="ECO:0007669"/>
    <property type="project" value="TreeGrafter"/>
</dbReference>
<dbReference type="Gene3D" id="1.20.5.370">
    <property type="match status" value="1"/>
</dbReference>
<dbReference type="Pfam" id="PF21924">
    <property type="entry name" value="XRCC4_CC"/>
    <property type="match status" value="1"/>
</dbReference>
<evidence type="ECO:0000259" key="8">
    <source>
        <dbReference type="Pfam" id="PF06632"/>
    </source>
</evidence>
<keyword evidence="4" id="KW-0234">DNA repair</keyword>
<gene>
    <name evidence="10" type="primary">XRCC4</name>
    <name evidence="10" type="ORF">BLAG_LOCUS12301</name>
</gene>
<dbReference type="GO" id="GO:0006310">
    <property type="term" value="P:DNA recombination"/>
    <property type="evidence" value="ECO:0007669"/>
    <property type="project" value="UniProtKB-KW"/>
</dbReference>
<feature type="compositionally biased region" description="Acidic residues" evidence="7">
    <location>
        <begin position="319"/>
        <end position="333"/>
    </location>
</feature>
<feature type="domain" description="XRCC4 N-terminal" evidence="8">
    <location>
        <begin position="64"/>
        <end position="167"/>
    </location>
</feature>
<dbReference type="Gene3D" id="2.170.210.10">
    <property type="entry name" value="DNA double-strand break repair and VJ recombination XRCC4, N-terminal"/>
    <property type="match status" value="1"/>
</dbReference>
<dbReference type="PANTHER" id="PTHR28559">
    <property type="entry name" value="DNA REPAIR PROTEIN XRCC4"/>
    <property type="match status" value="1"/>
</dbReference>